<evidence type="ECO:0000259" key="1">
    <source>
        <dbReference type="Pfam" id="PF08388"/>
    </source>
</evidence>
<gene>
    <name evidence="2" type="ORF">HG15A2_24050</name>
</gene>
<dbReference type="Proteomes" id="UP000319852">
    <property type="component" value="Chromosome"/>
</dbReference>
<dbReference type="InterPro" id="IPR013597">
    <property type="entry name" value="Mat_intron_G2"/>
</dbReference>
<dbReference type="KEGG" id="amob:HG15A2_24050"/>
<organism evidence="2 3">
    <name type="scientific">Adhaeretor mobilis</name>
    <dbReference type="NCBI Taxonomy" id="1930276"/>
    <lineage>
        <taxon>Bacteria</taxon>
        <taxon>Pseudomonadati</taxon>
        <taxon>Planctomycetota</taxon>
        <taxon>Planctomycetia</taxon>
        <taxon>Pirellulales</taxon>
        <taxon>Lacipirellulaceae</taxon>
        <taxon>Adhaeretor</taxon>
    </lineage>
</organism>
<feature type="domain" description="Group II intron maturase-specific" evidence="1">
    <location>
        <begin position="55"/>
        <end position="130"/>
    </location>
</feature>
<protein>
    <submittedName>
        <fullName evidence="2">Group II intron, maturase-specific domain</fullName>
    </submittedName>
</protein>
<dbReference type="AlphaFoldDB" id="A0A517MW59"/>
<name>A0A517MW59_9BACT</name>
<keyword evidence="3" id="KW-1185">Reference proteome</keyword>
<dbReference type="Pfam" id="PF08388">
    <property type="entry name" value="GIIM"/>
    <property type="match status" value="1"/>
</dbReference>
<evidence type="ECO:0000313" key="3">
    <source>
        <dbReference type="Proteomes" id="UP000319852"/>
    </source>
</evidence>
<accession>A0A517MW59</accession>
<dbReference type="EMBL" id="CP036263">
    <property type="protein sequence ID" value="QDS99113.1"/>
    <property type="molecule type" value="Genomic_DNA"/>
</dbReference>
<proteinExistence type="predicted"/>
<sequence length="151" mass="17714">MNSVRQFIERRLRLKVNEEKSSVSGPVNLTFLGFHLSKSEDGSVAVAISERTKTRMDVRIRELTPRNWGRSLKTCFGGLNRYLRGWIGYFRLCTEDQLRPLHKFDTHIRRRIRAIIIRQKKRPRHLYRHLIACGVSPQSAAHTAFQRTGVW</sequence>
<reference evidence="2 3" key="1">
    <citation type="submission" date="2019-02" db="EMBL/GenBank/DDBJ databases">
        <title>Deep-cultivation of Planctomycetes and their phenomic and genomic characterization uncovers novel biology.</title>
        <authorList>
            <person name="Wiegand S."/>
            <person name="Jogler M."/>
            <person name="Boedeker C."/>
            <person name="Pinto D."/>
            <person name="Vollmers J."/>
            <person name="Rivas-Marin E."/>
            <person name="Kohn T."/>
            <person name="Peeters S.H."/>
            <person name="Heuer A."/>
            <person name="Rast P."/>
            <person name="Oberbeckmann S."/>
            <person name="Bunk B."/>
            <person name="Jeske O."/>
            <person name="Meyerdierks A."/>
            <person name="Storesund J.E."/>
            <person name="Kallscheuer N."/>
            <person name="Luecker S."/>
            <person name="Lage O.M."/>
            <person name="Pohl T."/>
            <person name="Merkel B.J."/>
            <person name="Hornburger P."/>
            <person name="Mueller R.-W."/>
            <person name="Bruemmer F."/>
            <person name="Labrenz M."/>
            <person name="Spormann A.M."/>
            <person name="Op den Camp H."/>
            <person name="Overmann J."/>
            <person name="Amann R."/>
            <person name="Jetten M.S.M."/>
            <person name="Mascher T."/>
            <person name="Medema M.H."/>
            <person name="Devos D.P."/>
            <person name="Kaster A.-K."/>
            <person name="Ovreas L."/>
            <person name="Rohde M."/>
            <person name="Galperin M.Y."/>
            <person name="Jogler C."/>
        </authorList>
    </citation>
    <scope>NUCLEOTIDE SEQUENCE [LARGE SCALE GENOMIC DNA]</scope>
    <source>
        <strain evidence="2 3">HG15A2</strain>
    </source>
</reference>
<evidence type="ECO:0000313" key="2">
    <source>
        <dbReference type="EMBL" id="QDS99113.1"/>
    </source>
</evidence>